<dbReference type="EMBL" id="QUSY01000036">
    <property type="protein sequence ID" value="RHY34283.1"/>
    <property type="molecule type" value="Genomic_DNA"/>
</dbReference>
<dbReference type="AlphaFoldDB" id="A0A024ULH3"/>
<dbReference type="eggNOG" id="KOG3278">
    <property type="taxonomic scope" value="Eukaryota"/>
</dbReference>
<dbReference type="PANTHER" id="PTHR13528:SF2">
    <property type="entry name" value="LARGE RIBOSOMAL SUBUNIT PROTEIN BL28M"/>
    <property type="match status" value="1"/>
</dbReference>
<keyword evidence="3" id="KW-0687">Ribonucleoprotein</keyword>
<reference evidence="6 7" key="2">
    <citation type="submission" date="2018-08" db="EMBL/GenBank/DDBJ databases">
        <title>Aphanomyces genome sequencing and annotation.</title>
        <authorList>
            <person name="Minardi D."/>
            <person name="Oidtmann B."/>
            <person name="Van Der Giezen M."/>
            <person name="Studholme D.J."/>
        </authorList>
    </citation>
    <scope>NUCLEOTIDE SEQUENCE [LARGE SCALE GENOMIC DNA]</scope>
    <source>
        <strain evidence="6 7">NJM0002</strain>
    </source>
</reference>
<dbReference type="EMBL" id="KI913955">
    <property type="protein sequence ID" value="ETW06712.1"/>
    <property type="molecule type" value="Genomic_DNA"/>
</dbReference>
<organism evidence="5">
    <name type="scientific">Aphanomyces invadans</name>
    <dbReference type="NCBI Taxonomy" id="157072"/>
    <lineage>
        <taxon>Eukaryota</taxon>
        <taxon>Sar</taxon>
        <taxon>Stramenopiles</taxon>
        <taxon>Oomycota</taxon>
        <taxon>Saprolegniomycetes</taxon>
        <taxon>Saprolegniales</taxon>
        <taxon>Verrucalvaceae</taxon>
        <taxon>Aphanomyces</taxon>
    </lineage>
</organism>
<evidence type="ECO:0000256" key="3">
    <source>
        <dbReference type="ARBA" id="ARBA00023274"/>
    </source>
</evidence>
<dbReference type="PANTHER" id="PTHR13528">
    <property type="entry name" value="39S RIBOSOMAL PROTEIN L28, MITOCHONDRIAL"/>
    <property type="match status" value="1"/>
</dbReference>
<evidence type="ECO:0000256" key="1">
    <source>
        <dbReference type="ARBA" id="ARBA00008760"/>
    </source>
</evidence>
<evidence type="ECO:0000313" key="5">
    <source>
        <dbReference type="EMBL" id="ETW06712.1"/>
    </source>
</evidence>
<dbReference type="GO" id="GO:0003735">
    <property type="term" value="F:structural constituent of ribosome"/>
    <property type="evidence" value="ECO:0007669"/>
    <property type="project" value="InterPro"/>
</dbReference>
<dbReference type="STRING" id="157072.A0A024ULH3"/>
<gene>
    <name evidence="6" type="ORF">DYB32_001042</name>
    <name evidence="5" type="ORF">H310_02890</name>
</gene>
<dbReference type="InterPro" id="IPR034704">
    <property type="entry name" value="Ribosomal_bL28/bL31-like_sf"/>
</dbReference>
<dbReference type="GO" id="GO:0005762">
    <property type="term" value="C:mitochondrial large ribosomal subunit"/>
    <property type="evidence" value="ECO:0007669"/>
    <property type="project" value="TreeGrafter"/>
</dbReference>
<comment type="similarity">
    <text evidence="1">Belongs to the bacterial ribosomal protein bL28 family.</text>
</comment>
<name>A0A024ULH3_9STRA</name>
<dbReference type="Gene3D" id="2.30.170.40">
    <property type="entry name" value="Ribosomal protein L28/L24"/>
    <property type="match status" value="1"/>
</dbReference>
<evidence type="ECO:0000313" key="7">
    <source>
        <dbReference type="Proteomes" id="UP000285060"/>
    </source>
</evidence>
<dbReference type="Pfam" id="PF00830">
    <property type="entry name" value="Ribosomal_L28"/>
    <property type="match status" value="1"/>
</dbReference>
<dbReference type="InterPro" id="IPR026569">
    <property type="entry name" value="Ribosomal_bL28"/>
</dbReference>
<dbReference type="RefSeq" id="XP_008864787.1">
    <property type="nucleotide sequence ID" value="XM_008866565.1"/>
</dbReference>
<evidence type="ECO:0000256" key="2">
    <source>
        <dbReference type="ARBA" id="ARBA00022980"/>
    </source>
</evidence>
<keyword evidence="7" id="KW-1185">Reference proteome</keyword>
<evidence type="ECO:0000313" key="6">
    <source>
        <dbReference type="EMBL" id="RHY34283.1"/>
    </source>
</evidence>
<sequence>MTSISFVMQQFARAAQPQHVSGRALRGLFAGRDKHFGNNVSFSQRKTRRAWKVNAHHKALYSEALDEKISLHVTTHTLRCVDKAGGLDNYLMGITSEAELGKKGSVARFRIAEALRNARIQAQDVVDTATN</sequence>
<dbReference type="SUPFAM" id="SSF143800">
    <property type="entry name" value="L28p-like"/>
    <property type="match status" value="1"/>
</dbReference>
<dbReference type="GeneID" id="20079940"/>
<proteinExistence type="inferred from homology"/>
<reference evidence="5" key="1">
    <citation type="submission" date="2013-12" db="EMBL/GenBank/DDBJ databases">
        <title>The Genome Sequence of Aphanomyces invadans NJM9701.</title>
        <authorList>
            <consortium name="The Broad Institute Genomics Platform"/>
            <person name="Russ C."/>
            <person name="Tyler B."/>
            <person name="van West P."/>
            <person name="Dieguez-Uribeondo J."/>
            <person name="Young S.K."/>
            <person name="Zeng Q."/>
            <person name="Gargeya S."/>
            <person name="Fitzgerald M."/>
            <person name="Abouelleil A."/>
            <person name="Alvarado L."/>
            <person name="Chapman S.B."/>
            <person name="Gainer-Dewar J."/>
            <person name="Goldberg J."/>
            <person name="Griggs A."/>
            <person name="Gujja S."/>
            <person name="Hansen M."/>
            <person name="Howarth C."/>
            <person name="Imamovic A."/>
            <person name="Ireland A."/>
            <person name="Larimer J."/>
            <person name="McCowan C."/>
            <person name="Murphy C."/>
            <person name="Pearson M."/>
            <person name="Poon T.W."/>
            <person name="Priest M."/>
            <person name="Roberts A."/>
            <person name="Saif S."/>
            <person name="Shea T."/>
            <person name="Sykes S."/>
            <person name="Wortman J."/>
            <person name="Nusbaum C."/>
            <person name="Birren B."/>
        </authorList>
    </citation>
    <scope>NUCLEOTIDE SEQUENCE [LARGE SCALE GENOMIC DNA]</scope>
    <source>
        <strain evidence="5">NJM9701</strain>
    </source>
</reference>
<dbReference type="VEuPathDB" id="FungiDB:H310_02890"/>
<evidence type="ECO:0000256" key="4">
    <source>
        <dbReference type="ARBA" id="ARBA00035269"/>
    </source>
</evidence>
<accession>A0A024ULH3</accession>
<protein>
    <recommendedName>
        <fullName evidence="4">Large ribosomal subunit protein bL28m</fullName>
    </recommendedName>
</protein>
<keyword evidence="2" id="KW-0689">Ribosomal protein</keyword>
<dbReference type="Proteomes" id="UP000285060">
    <property type="component" value="Unassembled WGS sequence"/>
</dbReference>
<dbReference type="InterPro" id="IPR037147">
    <property type="entry name" value="Ribosomal_bL28_sf"/>
</dbReference>
<dbReference type="FunFam" id="2.30.170.40:FF:000003">
    <property type="entry name" value="54S ribosomal protein L24"/>
    <property type="match status" value="1"/>
</dbReference>